<dbReference type="Pfam" id="PF00179">
    <property type="entry name" value="UQ_con"/>
    <property type="match status" value="1"/>
</dbReference>
<reference evidence="8" key="2">
    <citation type="submission" date="2022-10" db="EMBL/GenBank/DDBJ databases">
        <authorList>
            <consortium name="ENA_rothamsted_submissions"/>
            <consortium name="culmorum"/>
            <person name="King R."/>
        </authorList>
    </citation>
    <scope>NUCLEOTIDE SEQUENCE</scope>
</reference>
<evidence type="ECO:0000313" key="9">
    <source>
        <dbReference type="Proteomes" id="UP001153620"/>
    </source>
</evidence>
<dbReference type="Pfam" id="PF12937">
    <property type="entry name" value="F-box-like"/>
    <property type="match status" value="1"/>
</dbReference>
<dbReference type="GO" id="GO:0061631">
    <property type="term" value="F:ubiquitin conjugating enzyme activity"/>
    <property type="evidence" value="ECO:0007669"/>
    <property type="project" value="UniProtKB-EC"/>
</dbReference>
<keyword evidence="9" id="KW-1185">Reference proteome</keyword>
<keyword evidence="4" id="KW-0833">Ubl conjugation pathway</keyword>
<reference evidence="8" key="1">
    <citation type="submission" date="2022-01" db="EMBL/GenBank/DDBJ databases">
        <authorList>
            <person name="King R."/>
        </authorList>
    </citation>
    <scope>NUCLEOTIDE SEQUENCE</scope>
</reference>
<dbReference type="OrthoDB" id="9973183at2759"/>
<dbReference type="FunFam" id="3.10.110.10:FF:000060">
    <property type="entry name" value="Ubiquitin conjugating enzyme (UbcB)"/>
    <property type="match status" value="1"/>
</dbReference>
<dbReference type="CDD" id="cd09917">
    <property type="entry name" value="F-box_SF"/>
    <property type="match status" value="1"/>
</dbReference>
<sequence length="398" mass="46067">MNMAEGPSKSLSTKSLESDEEFRDFCENFIFSGCDQCFICNGFYGPNFSQPICGVCHSFVFHNEDEIEIENHNLTKFSDDDEEDSGNEEMPNQQEFDDSSEVESVNMNFLNRRLNVDPPRDVAEFVDLLSRPRLEQRDVIHNEIVETLPVEILLKIFSYLDDISLWTCSEVCKKWRTILSRNIPQAFWKRYLKERFPLYQQISAVTNWMQMYCALMSACFCRICLVQMANKTPIQGGINHLRARRLRNDIRSIAQEGSTGIDALPLDAQETHWQASIIGPTNSPYEGGKFFLYIRFPYNYPMSPPHCRFLTKIIHPNVSRHGDLGIDIIQHNWSISITISKLLLSVQSLLTDPFTEICMEPEIGKLYENETAKFNALARHWTWKYAMIEVLPPNAFIN</sequence>
<dbReference type="InterPro" id="IPR000608">
    <property type="entry name" value="UBC"/>
</dbReference>
<protein>
    <recommendedName>
        <fullName evidence="1">E2 ubiquitin-conjugating enzyme</fullName>
        <ecNumber evidence="1">2.3.2.23</ecNumber>
    </recommendedName>
</protein>
<gene>
    <name evidence="8" type="ORF">CHIRRI_LOCUS15153</name>
</gene>
<dbReference type="EC" id="2.3.2.23" evidence="1"/>
<dbReference type="Proteomes" id="UP001153620">
    <property type="component" value="Chromosome 4"/>
</dbReference>
<dbReference type="InterPro" id="IPR016135">
    <property type="entry name" value="UBQ-conjugating_enzyme/RWD"/>
</dbReference>
<evidence type="ECO:0000256" key="5">
    <source>
        <dbReference type="ARBA" id="ARBA00022840"/>
    </source>
</evidence>
<evidence type="ECO:0000259" key="7">
    <source>
        <dbReference type="SMART" id="SM00256"/>
    </source>
</evidence>
<dbReference type="Gene3D" id="1.20.1280.50">
    <property type="match status" value="1"/>
</dbReference>
<organism evidence="8 9">
    <name type="scientific">Chironomus riparius</name>
    <dbReference type="NCBI Taxonomy" id="315576"/>
    <lineage>
        <taxon>Eukaryota</taxon>
        <taxon>Metazoa</taxon>
        <taxon>Ecdysozoa</taxon>
        <taxon>Arthropoda</taxon>
        <taxon>Hexapoda</taxon>
        <taxon>Insecta</taxon>
        <taxon>Pterygota</taxon>
        <taxon>Neoptera</taxon>
        <taxon>Endopterygota</taxon>
        <taxon>Diptera</taxon>
        <taxon>Nematocera</taxon>
        <taxon>Chironomoidea</taxon>
        <taxon>Chironomidae</taxon>
        <taxon>Chironominae</taxon>
        <taxon>Chironomus</taxon>
    </lineage>
</organism>
<dbReference type="SMART" id="SM00212">
    <property type="entry name" value="UBCc"/>
    <property type="match status" value="1"/>
</dbReference>
<evidence type="ECO:0000256" key="1">
    <source>
        <dbReference type="ARBA" id="ARBA00012486"/>
    </source>
</evidence>
<dbReference type="SUPFAM" id="SSF54495">
    <property type="entry name" value="UBC-like"/>
    <property type="match status" value="1"/>
</dbReference>
<dbReference type="InterPro" id="IPR001810">
    <property type="entry name" value="F-box_dom"/>
</dbReference>
<evidence type="ECO:0000256" key="6">
    <source>
        <dbReference type="SAM" id="MobiDB-lite"/>
    </source>
</evidence>
<dbReference type="Gene3D" id="3.10.110.10">
    <property type="entry name" value="Ubiquitin Conjugating Enzyme"/>
    <property type="match status" value="1"/>
</dbReference>
<name>A0A9N9S8G8_9DIPT</name>
<proteinExistence type="predicted"/>
<dbReference type="EMBL" id="OU895880">
    <property type="protein sequence ID" value="CAG9812348.1"/>
    <property type="molecule type" value="Genomic_DNA"/>
</dbReference>
<dbReference type="GO" id="GO:0005524">
    <property type="term" value="F:ATP binding"/>
    <property type="evidence" value="ECO:0007669"/>
    <property type="project" value="UniProtKB-KW"/>
</dbReference>
<evidence type="ECO:0000313" key="8">
    <source>
        <dbReference type="EMBL" id="CAG9812348.1"/>
    </source>
</evidence>
<dbReference type="AlphaFoldDB" id="A0A9N9S8G8"/>
<dbReference type="CDD" id="cd23826">
    <property type="entry name" value="UEV_Morgue-like"/>
    <property type="match status" value="1"/>
</dbReference>
<dbReference type="InterPro" id="IPR036047">
    <property type="entry name" value="F-box-like_dom_sf"/>
</dbReference>
<dbReference type="PANTHER" id="PTHR24068">
    <property type="entry name" value="UBIQUITIN-CONJUGATING ENZYME E2"/>
    <property type="match status" value="1"/>
</dbReference>
<dbReference type="SMART" id="SM00256">
    <property type="entry name" value="FBOX"/>
    <property type="match status" value="1"/>
</dbReference>
<accession>A0A9N9S8G8</accession>
<feature type="region of interest" description="Disordered" evidence="6">
    <location>
        <begin position="72"/>
        <end position="101"/>
    </location>
</feature>
<keyword evidence="2" id="KW-0808">Transferase</keyword>
<evidence type="ECO:0000256" key="2">
    <source>
        <dbReference type="ARBA" id="ARBA00022679"/>
    </source>
</evidence>
<keyword evidence="5" id="KW-0067">ATP-binding</keyword>
<dbReference type="SUPFAM" id="SSF81383">
    <property type="entry name" value="F-box domain"/>
    <property type="match status" value="1"/>
</dbReference>
<feature type="domain" description="F-box" evidence="7">
    <location>
        <begin position="148"/>
        <end position="191"/>
    </location>
</feature>
<evidence type="ECO:0000256" key="3">
    <source>
        <dbReference type="ARBA" id="ARBA00022741"/>
    </source>
</evidence>
<keyword evidence="3" id="KW-0547">Nucleotide-binding</keyword>
<evidence type="ECO:0000256" key="4">
    <source>
        <dbReference type="ARBA" id="ARBA00022786"/>
    </source>
</evidence>